<feature type="region of interest" description="Disordered" evidence="2">
    <location>
        <begin position="473"/>
        <end position="492"/>
    </location>
</feature>
<evidence type="ECO:0000313" key="4">
    <source>
        <dbReference type="RefSeq" id="XP_013403356.1"/>
    </source>
</evidence>
<feature type="region of interest" description="Disordered" evidence="2">
    <location>
        <begin position="288"/>
        <end position="312"/>
    </location>
</feature>
<dbReference type="Proteomes" id="UP000085678">
    <property type="component" value="Unplaced"/>
</dbReference>
<keyword evidence="3" id="KW-1185">Reference proteome</keyword>
<feature type="region of interest" description="Disordered" evidence="2">
    <location>
        <begin position="326"/>
        <end position="379"/>
    </location>
</feature>
<evidence type="ECO:0000256" key="1">
    <source>
        <dbReference type="SAM" id="Coils"/>
    </source>
</evidence>
<dbReference type="GeneID" id="106168735"/>
<reference evidence="4" key="1">
    <citation type="submission" date="2025-08" db="UniProtKB">
        <authorList>
            <consortium name="RefSeq"/>
        </authorList>
    </citation>
    <scope>IDENTIFICATION</scope>
    <source>
        <tissue evidence="4">Gonads</tissue>
    </source>
</reference>
<accession>A0A1S3IZE1</accession>
<proteinExistence type="predicted"/>
<keyword evidence="1" id="KW-0175">Coiled coil</keyword>
<name>A0A1S3IZE1_LINAN</name>
<evidence type="ECO:0000256" key="2">
    <source>
        <dbReference type="SAM" id="MobiDB-lite"/>
    </source>
</evidence>
<feature type="compositionally biased region" description="Basic and acidic residues" evidence="2">
    <location>
        <begin position="343"/>
        <end position="352"/>
    </location>
</feature>
<evidence type="ECO:0000313" key="3">
    <source>
        <dbReference type="Proteomes" id="UP000085678"/>
    </source>
</evidence>
<gene>
    <name evidence="4" type="primary">LOC106168735</name>
</gene>
<sequence>MFASATRRQQRRVHLSELTLGTKEMMYKEQRKLDEKLEKIEAQRSRAKRHLEAKERVLKHELDLQVTAQKRMTTFIGAHTGRFREDDLISDLDWETLISLPDAQGLSKEELSRIFMEITGKPPEIRRRKRDIQSPWQPDFLHQRSKTFHGTTEVSGSSQTRPSTTAQYVDGLILQRNLTFIPTNEECKETCRVAWGGLPKIKGINPLFISAVKETVEPSEKEVKPKVRVPKALKIRLRALQKYKKLSFKRQSKLSLVGEDRKDADTPVVVEESSHEISEILPDQVDIRRGDKPCTANRADDITDRTSNHEARAFHTESMKVLWGGAKDSDNQTEEDASNVKTDSSHTSEVNDFKQTNETSDRNEDSRENDKKIGTQDTLNKVFKKGSKQNLWKEITMNVMLKKRKENEKKLKMSDLVQMLAKVKLAKLTEQGNAHTQYTREGGLDKGAFFRARQKYISSNRHLLARRNSGLQYGPQNRRRVSREEERGARQAGYDTWTMQKMHTVMQNSQAYKEGVTQSPETQT</sequence>
<feature type="compositionally biased region" description="Basic and acidic residues" evidence="2">
    <location>
        <begin position="359"/>
        <end position="374"/>
    </location>
</feature>
<dbReference type="RefSeq" id="XP_013403356.1">
    <property type="nucleotide sequence ID" value="XM_013547902.1"/>
</dbReference>
<dbReference type="KEGG" id="lak:106168735"/>
<protein>
    <submittedName>
        <fullName evidence="4">Uncharacterized protein LOC106168735</fullName>
    </submittedName>
</protein>
<dbReference type="InParanoid" id="A0A1S3IZE1"/>
<dbReference type="AlphaFoldDB" id="A0A1S3IZE1"/>
<organism evidence="3 4">
    <name type="scientific">Lingula anatina</name>
    <name type="common">Brachiopod</name>
    <name type="synonym">Lingula unguis</name>
    <dbReference type="NCBI Taxonomy" id="7574"/>
    <lineage>
        <taxon>Eukaryota</taxon>
        <taxon>Metazoa</taxon>
        <taxon>Spiralia</taxon>
        <taxon>Lophotrochozoa</taxon>
        <taxon>Brachiopoda</taxon>
        <taxon>Linguliformea</taxon>
        <taxon>Lingulata</taxon>
        <taxon>Lingulida</taxon>
        <taxon>Linguloidea</taxon>
        <taxon>Lingulidae</taxon>
        <taxon>Lingula</taxon>
    </lineage>
</organism>
<feature type="coiled-coil region" evidence="1">
    <location>
        <begin position="23"/>
        <end position="57"/>
    </location>
</feature>